<dbReference type="STRING" id="1121316.SAMN02745207_03207"/>
<dbReference type="OrthoDB" id="2036332at2"/>
<proteinExistence type="predicted"/>
<keyword evidence="2" id="KW-1185">Reference proteome</keyword>
<name>A0A1M5WXG3_9CLOT</name>
<evidence type="ECO:0000313" key="2">
    <source>
        <dbReference type="Proteomes" id="UP000184447"/>
    </source>
</evidence>
<evidence type="ECO:0000313" key="1">
    <source>
        <dbReference type="EMBL" id="SHH92405.1"/>
    </source>
</evidence>
<accession>A0A1M5WXG3</accession>
<reference evidence="1 2" key="1">
    <citation type="submission" date="2016-11" db="EMBL/GenBank/DDBJ databases">
        <authorList>
            <person name="Jaros S."/>
            <person name="Januszkiewicz K."/>
            <person name="Wedrychowicz H."/>
        </authorList>
    </citation>
    <scope>NUCLEOTIDE SEQUENCE [LARGE SCALE GENOMIC DNA]</scope>
    <source>
        <strain evidence="1 2">DSM 8605</strain>
    </source>
</reference>
<sequence>MVLSGHYHCTTKKISEIDDNGDGYPDRKVYQLLFDYQSLEEGGSGYIRLMHFNLKDKKIIFRIYSPSLDSYNSNTESFPLNEEEFQISFKDLGISCN</sequence>
<dbReference type="EMBL" id="FQXM01000021">
    <property type="protein sequence ID" value="SHH92405.1"/>
    <property type="molecule type" value="Genomic_DNA"/>
</dbReference>
<evidence type="ECO:0008006" key="3">
    <source>
        <dbReference type="Google" id="ProtNLM"/>
    </source>
</evidence>
<dbReference type="AlphaFoldDB" id="A0A1M5WXG3"/>
<dbReference type="RefSeq" id="WP_073339551.1">
    <property type="nucleotide sequence ID" value="NZ_FQXM01000021.1"/>
</dbReference>
<organism evidence="1 2">
    <name type="scientific">Clostridium grantii DSM 8605</name>
    <dbReference type="NCBI Taxonomy" id="1121316"/>
    <lineage>
        <taxon>Bacteria</taxon>
        <taxon>Bacillati</taxon>
        <taxon>Bacillota</taxon>
        <taxon>Clostridia</taxon>
        <taxon>Eubacteriales</taxon>
        <taxon>Clostridiaceae</taxon>
        <taxon>Clostridium</taxon>
    </lineage>
</organism>
<gene>
    <name evidence="1" type="ORF">SAMN02745207_03207</name>
</gene>
<protein>
    <recommendedName>
        <fullName evidence="3">Calcineurin-like phosphoesterase</fullName>
    </recommendedName>
</protein>
<dbReference type="Proteomes" id="UP000184447">
    <property type="component" value="Unassembled WGS sequence"/>
</dbReference>